<dbReference type="PANTHER" id="PTHR30337">
    <property type="entry name" value="COMPONENT OF ATP-DEPENDENT DSDNA EXONUCLEASE"/>
    <property type="match status" value="1"/>
</dbReference>
<dbReference type="GO" id="GO:0008408">
    <property type="term" value="F:3'-5' exonuclease activity"/>
    <property type="evidence" value="ECO:0007669"/>
    <property type="project" value="InterPro"/>
</dbReference>
<evidence type="ECO:0000259" key="9">
    <source>
        <dbReference type="Pfam" id="PF12320"/>
    </source>
</evidence>
<dbReference type="NCBIfam" id="NF008206">
    <property type="entry name" value="PRK10966.1"/>
    <property type="match status" value="1"/>
</dbReference>
<protein>
    <recommendedName>
        <fullName evidence="3 7">Nuclease SbcCD subunit D</fullName>
    </recommendedName>
</protein>
<keyword evidence="7" id="KW-0233">DNA recombination</keyword>
<evidence type="ECO:0000256" key="7">
    <source>
        <dbReference type="RuleBase" id="RU363069"/>
    </source>
</evidence>
<evidence type="ECO:0000256" key="3">
    <source>
        <dbReference type="ARBA" id="ARBA00013365"/>
    </source>
</evidence>
<keyword evidence="5 7" id="KW-0378">Hydrolase</keyword>
<dbReference type="Proteomes" id="UP000276260">
    <property type="component" value="Unassembled WGS sequence"/>
</dbReference>
<keyword evidence="7" id="KW-0235">DNA replication</keyword>
<name>A0A3P3QGQ3_9GAMM</name>
<dbReference type="InterPro" id="IPR041796">
    <property type="entry name" value="Mre11_N"/>
</dbReference>
<comment type="caution">
    <text evidence="10">The sequence shown here is derived from an EMBL/GenBank/DDBJ whole genome shotgun (WGS) entry which is preliminary data.</text>
</comment>
<organism evidence="10 11">
    <name type="scientific">Rheinheimera mesophila</name>
    <dbReference type="NCBI Taxonomy" id="1547515"/>
    <lineage>
        <taxon>Bacteria</taxon>
        <taxon>Pseudomonadati</taxon>
        <taxon>Pseudomonadota</taxon>
        <taxon>Gammaproteobacteria</taxon>
        <taxon>Chromatiales</taxon>
        <taxon>Chromatiaceae</taxon>
        <taxon>Rheinheimera</taxon>
    </lineage>
</organism>
<dbReference type="InterPro" id="IPR029052">
    <property type="entry name" value="Metallo-depent_PP-like"/>
</dbReference>
<dbReference type="PANTHER" id="PTHR30337:SF0">
    <property type="entry name" value="NUCLEASE SBCCD SUBUNIT D"/>
    <property type="match status" value="1"/>
</dbReference>
<feature type="domain" description="Nuclease SbcCD subunit D C-terminal" evidence="9">
    <location>
        <begin position="280"/>
        <end position="380"/>
    </location>
</feature>
<dbReference type="InterPro" id="IPR004593">
    <property type="entry name" value="SbcD"/>
</dbReference>
<evidence type="ECO:0000256" key="4">
    <source>
        <dbReference type="ARBA" id="ARBA00022722"/>
    </source>
</evidence>
<evidence type="ECO:0000256" key="6">
    <source>
        <dbReference type="ARBA" id="ARBA00022839"/>
    </source>
</evidence>
<proteinExistence type="inferred from homology"/>
<keyword evidence="11" id="KW-1185">Reference proteome</keyword>
<dbReference type="RefSeq" id="WP_125060871.1">
    <property type="nucleotide sequence ID" value="NZ_RRCF01000003.1"/>
</dbReference>
<dbReference type="GO" id="GO:0004519">
    <property type="term" value="F:endonuclease activity"/>
    <property type="evidence" value="ECO:0007669"/>
    <property type="project" value="UniProtKB-KW"/>
</dbReference>
<dbReference type="InterPro" id="IPR050535">
    <property type="entry name" value="DNA_Repair-Maintenance_Comp"/>
</dbReference>
<feature type="domain" description="Calcineurin-like phosphoesterase" evidence="8">
    <location>
        <begin position="1"/>
        <end position="231"/>
    </location>
</feature>
<evidence type="ECO:0000313" key="11">
    <source>
        <dbReference type="Proteomes" id="UP000276260"/>
    </source>
</evidence>
<dbReference type="InterPro" id="IPR004843">
    <property type="entry name" value="Calcineurin-like_PHP"/>
</dbReference>
<comment type="function">
    <text evidence="7">SbcCD cleaves DNA hairpin structures. These structures can inhibit DNA replication and are intermediates in certain DNA recombination reactions. The complex acts as a 3'-&gt;5' double strand exonuclease that can open hairpins. It also has a 5' single-strand endonuclease activity.</text>
</comment>
<dbReference type="SUPFAM" id="SSF56300">
    <property type="entry name" value="Metallo-dependent phosphatases"/>
    <property type="match status" value="1"/>
</dbReference>
<dbReference type="OrthoDB" id="9773856at2"/>
<evidence type="ECO:0000256" key="2">
    <source>
        <dbReference type="ARBA" id="ARBA00011322"/>
    </source>
</evidence>
<keyword evidence="7" id="KW-0255">Endonuclease</keyword>
<comment type="similarity">
    <text evidence="1 7">Belongs to the SbcD family.</text>
</comment>
<dbReference type="NCBIfam" id="TIGR00619">
    <property type="entry name" value="sbcd"/>
    <property type="match status" value="1"/>
</dbReference>
<evidence type="ECO:0000256" key="1">
    <source>
        <dbReference type="ARBA" id="ARBA00010555"/>
    </source>
</evidence>
<evidence type="ECO:0000256" key="5">
    <source>
        <dbReference type="ARBA" id="ARBA00022801"/>
    </source>
</evidence>
<accession>A0A3P3QGQ3</accession>
<dbReference type="Gene3D" id="3.60.21.10">
    <property type="match status" value="1"/>
</dbReference>
<dbReference type="Gene3D" id="3.30.160.720">
    <property type="match status" value="1"/>
</dbReference>
<comment type="subunit">
    <text evidence="2 7">Heterodimer of SbcC and SbcD.</text>
</comment>
<dbReference type="AlphaFoldDB" id="A0A3P3QGQ3"/>
<gene>
    <name evidence="7 10" type="primary">sbcD</name>
    <name evidence="10" type="ORF">EIK76_11865</name>
</gene>
<dbReference type="GO" id="GO:0006310">
    <property type="term" value="P:DNA recombination"/>
    <property type="evidence" value="ECO:0007669"/>
    <property type="project" value="UniProtKB-KW"/>
</dbReference>
<dbReference type="GO" id="GO:0006260">
    <property type="term" value="P:DNA replication"/>
    <property type="evidence" value="ECO:0007669"/>
    <property type="project" value="UniProtKB-KW"/>
</dbReference>
<reference evidence="10 11" key="1">
    <citation type="submission" date="2018-11" db="EMBL/GenBank/DDBJ databases">
        <title>Draft genome analysis of Rheinheimera mesophila isolated from an industrial waste site.</title>
        <authorList>
            <person name="Yu Q."/>
            <person name="Qi Y."/>
            <person name="Zhang H."/>
            <person name="Lu Y."/>
            <person name="Pu J."/>
        </authorList>
    </citation>
    <scope>NUCLEOTIDE SEQUENCE [LARGE SCALE GENOMIC DNA]</scope>
    <source>
        <strain evidence="10 11">IITR13</strain>
    </source>
</reference>
<dbReference type="Pfam" id="PF00149">
    <property type="entry name" value="Metallophos"/>
    <property type="match status" value="1"/>
</dbReference>
<keyword evidence="6 7" id="KW-0269">Exonuclease</keyword>
<dbReference type="Pfam" id="PF12320">
    <property type="entry name" value="SbcD_C"/>
    <property type="match status" value="1"/>
</dbReference>
<evidence type="ECO:0000313" key="10">
    <source>
        <dbReference type="EMBL" id="RRJ20215.1"/>
    </source>
</evidence>
<dbReference type="InterPro" id="IPR026843">
    <property type="entry name" value="SbcD_C"/>
</dbReference>
<dbReference type="EMBL" id="RRCF01000003">
    <property type="protein sequence ID" value="RRJ20215.1"/>
    <property type="molecule type" value="Genomic_DNA"/>
</dbReference>
<sequence length="414" mass="45728">MRILHSSDWHLGQHFIGKSRADEHKALFRWLKQQIQQHQVDALIVAGDIFDTATPASYARELYHQLIVDLQPTGCQLVLLGGNHDSVAVLQESKELLACLHTQVIPGWLGAAESHLLVLTNKNGDPGAILAALPFLRARDLLQSQSGQQASEKQQQLQQAIADCYQQCFIQAQALKIQLGLELPLLATGHLTTVGASSTESVREIYIGSLEAFPASAFPAFDYIALGHIHQPQSVAGKDHIRYSGSPIPLSFDEAKQQKSMVLLDFSRTEAVIELLPVPCFQPLLSLKCAFTELPALLQQPLAELKPEQKLWLELVLTGSDGYLSDLQSQVQQQLAGLPVELLKLRRARVAAVASLTAQQQESLHEMTPDLVLERRLAAEELTDSEKAEFQLMLQQVMAQLEQAEPQPEPQVLP</sequence>
<keyword evidence="4 7" id="KW-0540">Nuclease</keyword>
<dbReference type="CDD" id="cd00840">
    <property type="entry name" value="MPP_Mre11_N"/>
    <property type="match status" value="1"/>
</dbReference>
<evidence type="ECO:0000259" key="8">
    <source>
        <dbReference type="Pfam" id="PF00149"/>
    </source>
</evidence>